<accession>A0A2S1T2B2</accession>
<sequence length="177" mass="19626">MTDWWATGTSIAGAAATVGAVGVALWVAIREGRQRDAERRDAEAGQARLVTCRMQLGKIGSRRGSCVIHNFSRHAVVDIELCSVTAVDPATGERWTTAETAGRRTWAEGEPLGPGLSYEFDLLNWVQEGSTEPKDDWMPRGGWHTARIKFVYRFTDAAGLRWERRNDEPPVRVLGDD</sequence>
<dbReference type="EMBL" id="CP029188">
    <property type="protein sequence ID" value="AWI32780.1"/>
    <property type="molecule type" value="Genomic_DNA"/>
</dbReference>
<dbReference type="OrthoDB" id="5195439at2"/>
<keyword evidence="1" id="KW-0472">Membrane</keyword>
<reference evidence="2 3" key="1">
    <citation type="submission" date="2018-05" db="EMBL/GenBank/DDBJ databases">
        <title>Complete genome sequence of sponge-derived Streptomyces sp. HNM0039.</title>
        <authorList>
            <person name="Huang X."/>
            <person name="Zhou S."/>
        </authorList>
    </citation>
    <scope>NUCLEOTIDE SEQUENCE [LARGE SCALE GENOMIC DNA]</scope>
    <source>
        <strain evidence="2 3">HNM0039</strain>
    </source>
</reference>
<proteinExistence type="predicted"/>
<organism evidence="2 3">
    <name type="scientific">Streptomyces tirandamycinicus</name>
    <dbReference type="NCBI Taxonomy" id="2174846"/>
    <lineage>
        <taxon>Bacteria</taxon>
        <taxon>Bacillati</taxon>
        <taxon>Actinomycetota</taxon>
        <taxon>Actinomycetes</taxon>
        <taxon>Kitasatosporales</taxon>
        <taxon>Streptomycetaceae</taxon>
        <taxon>Streptomyces</taxon>
    </lineage>
</organism>
<keyword evidence="3" id="KW-1185">Reference proteome</keyword>
<keyword evidence="1" id="KW-0812">Transmembrane</keyword>
<evidence type="ECO:0000313" key="2">
    <source>
        <dbReference type="EMBL" id="AWI32780.1"/>
    </source>
</evidence>
<gene>
    <name evidence="2" type="ORF">DDW44_31200</name>
</gene>
<evidence type="ECO:0000313" key="3">
    <source>
        <dbReference type="Proteomes" id="UP000244900"/>
    </source>
</evidence>
<keyword evidence="1" id="KW-1133">Transmembrane helix</keyword>
<dbReference type="RefSeq" id="WP_108908638.1">
    <property type="nucleotide sequence ID" value="NZ_CP029188.1"/>
</dbReference>
<dbReference type="AlphaFoldDB" id="A0A2S1T2B2"/>
<dbReference type="KEGG" id="stir:DDW44_31200"/>
<evidence type="ECO:0000256" key="1">
    <source>
        <dbReference type="SAM" id="Phobius"/>
    </source>
</evidence>
<dbReference type="Proteomes" id="UP000244900">
    <property type="component" value="Chromosome"/>
</dbReference>
<protein>
    <submittedName>
        <fullName evidence="2">Uncharacterized protein</fullName>
    </submittedName>
</protein>
<name>A0A2S1T2B2_9ACTN</name>
<feature type="transmembrane region" description="Helical" evidence="1">
    <location>
        <begin position="6"/>
        <end position="29"/>
    </location>
</feature>